<feature type="non-terminal residue" evidence="1">
    <location>
        <position position="1"/>
    </location>
</feature>
<evidence type="ECO:0000313" key="1">
    <source>
        <dbReference type="EMBL" id="PON81456.1"/>
    </source>
</evidence>
<dbReference type="AlphaFoldDB" id="A0A2P5E7G5"/>
<evidence type="ECO:0000313" key="2">
    <source>
        <dbReference type="Proteomes" id="UP000237000"/>
    </source>
</evidence>
<organism evidence="1 2">
    <name type="scientific">Trema orientale</name>
    <name type="common">Charcoal tree</name>
    <name type="synonym">Celtis orientalis</name>
    <dbReference type="NCBI Taxonomy" id="63057"/>
    <lineage>
        <taxon>Eukaryota</taxon>
        <taxon>Viridiplantae</taxon>
        <taxon>Streptophyta</taxon>
        <taxon>Embryophyta</taxon>
        <taxon>Tracheophyta</taxon>
        <taxon>Spermatophyta</taxon>
        <taxon>Magnoliopsida</taxon>
        <taxon>eudicotyledons</taxon>
        <taxon>Gunneridae</taxon>
        <taxon>Pentapetalae</taxon>
        <taxon>rosids</taxon>
        <taxon>fabids</taxon>
        <taxon>Rosales</taxon>
        <taxon>Cannabaceae</taxon>
        <taxon>Trema</taxon>
    </lineage>
</organism>
<dbReference type="EMBL" id="JXTC01000216">
    <property type="protein sequence ID" value="PON81456.1"/>
    <property type="molecule type" value="Genomic_DNA"/>
</dbReference>
<dbReference type="Proteomes" id="UP000237000">
    <property type="component" value="Unassembled WGS sequence"/>
</dbReference>
<proteinExistence type="predicted"/>
<comment type="caution">
    <text evidence="1">The sequence shown here is derived from an EMBL/GenBank/DDBJ whole genome shotgun (WGS) entry which is preliminary data.</text>
</comment>
<gene>
    <name evidence="1" type="ORF">TorRG33x02_227250</name>
</gene>
<accession>A0A2P5E7G5</accession>
<name>A0A2P5E7G5_TREOI</name>
<reference evidence="2" key="1">
    <citation type="submission" date="2016-06" db="EMBL/GenBank/DDBJ databases">
        <title>Parallel loss of symbiosis genes in relatives of nitrogen-fixing non-legume Parasponia.</title>
        <authorList>
            <person name="Van Velzen R."/>
            <person name="Holmer R."/>
            <person name="Bu F."/>
            <person name="Rutten L."/>
            <person name="Van Zeijl A."/>
            <person name="Liu W."/>
            <person name="Santuari L."/>
            <person name="Cao Q."/>
            <person name="Sharma T."/>
            <person name="Shen D."/>
            <person name="Roswanjaya Y."/>
            <person name="Wardhani T."/>
            <person name="Kalhor M.S."/>
            <person name="Jansen J."/>
            <person name="Van den Hoogen J."/>
            <person name="Gungor B."/>
            <person name="Hartog M."/>
            <person name="Hontelez J."/>
            <person name="Verver J."/>
            <person name="Yang W.-C."/>
            <person name="Schijlen E."/>
            <person name="Repin R."/>
            <person name="Schilthuizen M."/>
            <person name="Schranz E."/>
            <person name="Heidstra R."/>
            <person name="Miyata K."/>
            <person name="Fedorova E."/>
            <person name="Kohlen W."/>
            <person name="Bisseling T."/>
            <person name="Smit S."/>
            <person name="Geurts R."/>
        </authorList>
    </citation>
    <scope>NUCLEOTIDE SEQUENCE [LARGE SCALE GENOMIC DNA]</scope>
    <source>
        <strain evidence="2">cv. RG33-2</strain>
    </source>
</reference>
<dbReference type="InParanoid" id="A0A2P5E7G5"/>
<sequence>ADSVHTYVGLGRLPRAGIVVNVDSNHRGYMWAIECGPPSEDARPLMGRDCNAPSPTSGMLWEHHSIRSRPSPYLCRPWEAATAEIVVNVDPAHRGYMWAIECGPRSENAKLLTADSVYIYVGLRRLLLVEIVVNVDLARTGYMWAIECGPQARTLGS</sequence>
<keyword evidence="2" id="KW-1185">Reference proteome</keyword>
<protein>
    <submittedName>
        <fullName evidence="1">Uncharacterized protein</fullName>
    </submittedName>
</protein>